<feature type="compositionally biased region" description="Polar residues" evidence="5">
    <location>
        <begin position="242"/>
        <end position="251"/>
    </location>
</feature>
<keyword evidence="2 4" id="KW-0863">Zinc-finger</keyword>
<gene>
    <name evidence="7" type="ORF">O6P43_021936</name>
</gene>
<evidence type="ECO:0000256" key="2">
    <source>
        <dbReference type="ARBA" id="ARBA00022771"/>
    </source>
</evidence>
<protein>
    <submittedName>
        <fullName evidence="7">DNA binding protein</fullName>
    </submittedName>
</protein>
<feature type="compositionally biased region" description="Basic and acidic residues" evidence="5">
    <location>
        <begin position="213"/>
        <end position="228"/>
    </location>
</feature>
<evidence type="ECO:0000256" key="4">
    <source>
        <dbReference type="PROSITE-ProRule" id="PRU00175"/>
    </source>
</evidence>
<proteinExistence type="predicted"/>
<evidence type="ECO:0000256" key="1">
    <source>
        <dbReference type="ARBA" id="ARBA00022723"/>
    </source>
</evidence>
<dbReference type="PANTHER" id="PTHR34451">
    <property type="entry name" value="PHD FINGER FAMILY PROTEIN"/>
    <property type="match status" value="1"/>
</dbReference>
<feature type="domain" description="RING-type" evidence="6">
    <location>
        <begin position="50"/>
        <end position="99"/>
    </location>
</feature>
<dbReference type="SUPFAM" id="SSF57903">
    <property type="entry name" value="FYVE/PHD zinc finger"/>
    <property type="match status" value="1"/>
</dbReference>
<organism evidence="7 8">
    <name type="scientific">Quillaja saponaria</name>
    <name type="common">Soap bark tree</name>
    <dbReference type="NCBI Taxonomy" id="32244"/>
    <lineage>
        <taxon>Eukaryota</taxon>
        <taxon>Viridiplantae</taxon>
        <taxon>Streptophyta</taxon>
        <taxon>Embryophyta</taxon>
        <taxon>Tracheophyta</taxon>
        <taxon>Spermatophyta</taxon>
        <taxon>Magnoliopsida</taxon>
        <taxon>eudicotyledons</taxon>
        <taxon>Gunneridae</taxon>
        <taxon>Pentapetalae</taxon>
        <taxon>rosids</taxon>
        <taxon>fabids</taxon>
        <taxon>Fabales</taxon>
        <taxon>Quillajaceae</taxon>
        <taxon>Quillaja</taxon>
    </lineage>
</organism>
<evidence type="ECO:0000313" key="8">
    <source>
        <dbReference type="Proteomes" id="UP001163823"/>
    </source>
</evidence>
<evidence type="ECO:0000259" key="6">
    <source>
        <dbReference type="PROSITE" id="PS50089"/>
    </source>
</evidence>
<dbReference type="GO" id="GO:0008270">
    <property type="term" value="F:zinc ion binding"/>
    <property type="evidence" value="ECO:0007669"/>
    <property type="project" value="UniProtKB-KW"/>
</dbReference>
<dbReference type="Proteomes" id="UP001163823">
    <property type="component" value="Chromosome 9"/>
</dbReference>
<keyword evidence="1" id="KW-0479">Metal-binding</keyword>
<comment type="caution">
    <text evidence="7">The sequence shown here is derived from an EMBL/GenBank/DDBJ whole genome shotgun (WGS) entry which is preliminary data.</text>
</comment>
<keyword evidence="3" id="KW-0862">Zinc</keyword>
<reference evidence="7" key="1">
    <citation type="journal article" date="2023" name="Science">
        <title>Elucidation of the pathway for biosynthesis of saponin adjuvants from the soapbark tree.</title>
        <authorList>
            <person name="Reed J."/>
            <person name="Orme A."/>
            <person name="El-Demerdash A."/>
            <person name="Owen C."/>
            <person name="Martin L.B.B."/>
            <person name="Misra R.C."/>
            <person name="Kikuchi S."/>
            <person name="Rejzek M."/>
            <person name="Martin A.C."/>
            <person name="Harkess A."/>
            <person name="Leebens-Mack J."/>
            <person name="Louveau T."/>
            <person name="Stephenson M.J."/>
            <person name="Osbourn A."/>
        </authorList>
    </citation>
    <scope>NUCLEOTIDE SEQUENCE</scope>
    <source>
        <strain evidence="7">S10</strain>
    </source>
</reference>
<feature type="region of interest" description="Disordered" evidence="5">
    <location>
        <begin position="213"/>
        <end position="286"/>
    </location>
</feature>
<dbReference type="AlphaFoldDB" id="A0AAD7LBZ3"/>
<evidence type="ECO:0000256" key="5">
    <source>
        <dbReference type="SAM" id="MobiDB-lite"/>
    </source>
</evidence>
<dbReference type="EMBL" id="JARAOO010000009">
    <property type="protein sequence ID" value="KAJ7955326.1"/>
    <property type="molecule type" value="Genomic_DNA"/>
</dbReference>
<evidence type="ECO:0000313" key="7">
    <source>
        <dbReference type="EMBL" id="KAJ7955326.1"/>
    </source>
</evidence>
<sequence length="286" mass="31201">MKRNHPLQPASCNSCGTEQLPLLLHNVRFRANFVVFCTNCVLKHHPGLFCPICLEVYDDPPPTHLRLICFQCPAIAHSSCIAPTSYLEGLSHTFHCPSCFDPQFSFFKLKTSSDNPSSKKAAIVDGEGDPVAVPVQNTQNSRVPVQNPQNSRAIDKDSAKVLVAAAKIAAVSMERGVSLARVEAERCLKEAALAKKRAREALEHVGYLVAKERDSNGVQADQKEKPRSDNLGALELKKGDQDQTQIVQNAVSKDDALQVVPPRNDISVAGIGSDEQSPNMQIDRGQ</sequence>
<keyword evidence="8" id="KW-1185">Reference proteome</keyword>
<dbReference type="InterPro" id="IPR011011">
    <property type="entry name" value="Znf_FYVE_PHD"/>
</dbReference>
<dbReference type="PROSITE" id="PS50089">
    <property type="entry name" value="ZF_RING_2"/>
    <property type="match status" value="1"/>
</dbReference>
<name>A0AAD7LBZ3_QUISA</name>
<dbReference type="PANTHER" id="PTHR34451:SF7">
    <property type="entry name" value="PHD FINGER FAMILY PROTEIN"/>
    <property type="match status" value="1"/>
</dbReference>
<evidence type="ECO:0000256" key="3">
    <source>
        <dbReference type="ARBA" id="ARBA00022833"/>
    </source>
</evidence>
<dbReference type="InterPro" id="IPR001841">
    <property type="entry name" value="Znf_RING"/>
</dbReference>
<dbReference type="KEGG" id="qsa:O6P43_021936"/>
<accession>A0AAD7LBZ3</accession>